<name>A0A1Y1V1H3_9FUNG</name>
<feature type="region of interest" description="Disordered" evidence="5">
    <location>
        <begin position="73"/>
        <end position="135"/>
    </location>
</feature>
<evidence type="ECO:0000256" key="5">
    <source>
        <dbReference type="SAM" id="MobiDB-lite"/>
    </source>
</evidence>
<dbReference type="GO" id="GO:0008270">
    <property type="term" value="F:zinc ion binding"/>
    <property type="evidence" value="ECO:0007669"/>
    <property type="project" value="UniProtKB-KW"/>
</dbReference>
<feature type="compositionally biased region" description="Basic and acidic residues" evidence="5">
    <location>
        <begin position="73"/>
        <end position="114"/>
    </location>
</feature>
<evidence type="ECO:0000259" key="6">
    <source>
        <dbReference type="PROSITE" id="PS51039"/>
    </source>
</evidence>
<protein>
    <recommendedName>
        <fullName evidence="6">AN1-type domain-containing protein</fullName>
    </recommendedName>
</protein>
<dbReference type="Proteomes" id="UP000193719">
    <property type="component" value="Unassembled WGS sequence"/>
</dbReference>
<keyword evidence="2 4" id="KW-0863">Zinc-finger</keyword>
<dbReference type="Pfam" id="PF01428">
    <property type="entry name" value="zf-AN1"/>
    <property type="match status" value="1"/>
</dbReference>
<dbReference type="OrthoDB" id="431929at2759"/>
<reference evidence="7 8" key="1">
    <citation type="submission" date="2016-08" db="EMBL/GenBank/DDBJ databases">
        <title>Genomes of anaerobic fungi encode conserved fungal cellulosomes for biomass hydrolysis.</title>
        <authorList>
            <consortium name="DOE Joint Genome Institute"/>
            <person name="Haitjema C.H."/>
            <person name="Gilmore S.P."/>
            <person name="Henske J.K."/>
            <person name="Solomon K.V."/>
            <person name="De Groot R."/>
            <person name="Kuo A."/>
            <person name="Mondo S.J."/>
            <person name="Salamov A.A."/>
            <person name="Labutti K."/>
            <person name="Zhao Z."/>
            <person name="Chiniquy J."/>
            <person name="Barry K."/>
            <person name="Brewer H.M."/>
            <person name="Purvine S.O."/>
            <person name="Wright A.T."/>
            <person name="Boxma B."/>
            <person name="Van Alen T."/>
            <person name="Hackstein J.H."/>
            <person name="Baker S.E."/>
            <person name="Grigoriev I.V."/>
            <person name="O'Malley M.A."/>
        </authorList>
    </citation>
    <scope>NUCLEOTIDE SEQUENCE [LARGE SCALE GENOMIC DNA]</scope>
    <source>
        <strain evidence="8">finn</strain>
    </source>
</reference>
<dbReference type="InterPro" id="IPR000058">
    <property type="entry name" value="Znf_AN1"/>
</dbReference>
<dbReference type="STRING" id="1754191.A0A1Y1V1H3"/>
<keyword evidence="3" id="KW-0862">Zinc</keyword>
<reference evidence="7 8" key="2">
    <citation type="submission" date="2016-08" db="EMBL/GenBank/DDBJ databases">
        <title>Pervasive Adenine N6-methylation of Active Genes in Fungi.</title>
        <authorList>
            <consortium name="DOE Joint Genome Institute"/>
            <person name="Mondo S.J."/>
            <person name="Dannebaum R.O."/>
            <person name="Kuo R.C."/>
            <person name="Labutti K."/>
            <person name="Haridas S."/>
            <person name="Kuo A."/>
            <person name="Salamov A."/>
            <person name="Ahrendt S.R."/>
            <person name="Lipzen A."/>
            <person name="Sullivan W."/>
            <person name="Andreopoulos W.B."/>
            <person name="Clum A."/>
            <person name="Lindquist E."/>
            <person name="Daum C."/>
            <person name="Ramamoorthy G.K."/>
            <person name="Gryganskyi A."/>
            <person name="Culley D."/>
            <person name="Magnuson J.K."/>
            <person name="James T.Y."/>
            <person name="O'Malley M.A."/>
            <person name="Stajich J.E."/>
            <person name="Spatafora J.W."/>
            <person name="Visel A."/>
            <person name="Grigoriev I.V."/>
        </authorList>
    </citation>
    <scope>NUCLEOTIDE SEQUENCE [LARGE SCALE GENOMIC DNA]</scope>
    <source>
        <strain evidence="8">finn</strain>
    </source>
</reference>
<evidence type="ECO:0000256" key="3">
    <source>
        <dbReference type="ARBA" id="ARBA00022833"/>
    </source>
</evidence>
<dbReference type="EMBL" id="MCFH01000041">
    <property type="protein sequence ID" value="ORX45202.1"/>
    <property type="molecule type" value="Genomic_DNA"/>
</dbReference>
<evidence type="ECO:0000256" key="2">
    <source>
        <dbReference type="ARBA" id="ARBA00022771"/>
    </source>
</evidence>
<dbReference type="Gene3D" id="4.10.1110.10">
    <property type="entry name" value="AN1-like Zinc finger"/>
    <property type="match status" value="1"/>
</dbReference>
<evidence type="ECO:0000313" key="8">
    <source>
        <dbReference type="Proteomes" id="UP000193719"/>
    </source>
</evidence>
<dbReference type="PROSITE" id="PS51039">
    <property type="entry name" value="ZF_AN1"/>
    <property type="match status" value="1"/>
</dbReference>
<comment type="caution">
    <text evidence="7">The sequence shown here is derived from an EMBL/GenBank/DDBJ whole genome shotgun (WGS) entry which is preliminary data.</text>
</comment>
<proteinExistence type="predicted"/>
<feature type="compositionally biased region" description="Basic residues" evidence="5">
    <location>
        <begin position="115"/>
        <end position="135"/>
    </location>
</feature>
<evidence type="ECO:0000313" key="7">
    <source>
        <dbReference type="EMBL" id="ORX45202.1"/>
    </source>
</evidence>
<dbReference type="SUPFAM" id="SSF118310">
    <property type="entry name" value="AN1-like Zinc finger"/>
    <property type="match status" value="1"/>
</dbReference>
<keyword evidence="8" id="KW-1185">Reference proteome</keyword>
<dbReference type="AlphaFoldDB" id="A0A1Y1V1H3"/>
<gene>
    <name evidence="7" type="ORF">BCR36DRAFT_414656</name>
</gene>
<dbReference type="SMART" id="SM00154">
    <property type="entry name" value="ZnF_AN1"/>
    <property type="match status" value="1"/>
</dbReference>
<sequence>MKDSNKDDEIDKLLSKIENPNVENIKDPSLCPVKGCKAKITLTGMLCHQCEKKYCIKHRLPEDHSKICKQRIDKSEAQQYKKESYHFIDKERKESGSGEKTTMEEDRIELEKRFKKDLKKKQNQRKKKNNKGKKK</sequence>
<evidence type="ECO:0000256" key="1">
    <source>
        <dbReference type="ARBA" id="ARBA00022723"/>
    </source>
</evidence>
<keyword evidence="1" id="KW-0479">Metal-binding</keyword>
<organism evidence="7 8">
    <name type="scientific">Piromyces finnis</name>
    <dbReference type="NCBI Taxonomy" id="1754191"/>
    <lineage>
        <taxon>Eukaryota</taxon>
        <taxon>Fungi</taxon>
        <taxon>Fungi incertae sedis</taxon>
        <taxon>Chytridiomycota</taxon>
        <taxon>Chytridiomycota incertae sedis</taxon>
        <taxon>Neocallimastigomycetes</taxon>
        <taxon>Neocallimastigales</taxon>
        <taxon>Neocallimastigaceae</taxon>
        <taxon>Piromyces</taxon>
    </lineage>
</organism>
<evidence type="ECO:0000256" key="4">
    <source>
        <dbReference type="PROSITE-ProRule" id="PRU00449"/>
    </source>
</evidence>
<accession>A0A1Y1V1H3</accession>
<feature type="domain" description="AN1-type" evidence="6">
    <location>
        <begin position="25"/>
        <end position="74"/>
    </location>
</feature>
<dbReference type="InterPro" id="IPR035896">
    <property type="entry name" value="AN1-like_Znf"/>
</dbReference>